<feature type="binding site" evidence="1">
    <location>
        <position position="83"/>
    </location>
    <ligand>
        <name>ATP</name>
        <dbReference type="ChEBI" id="CHEBI:30616"/>
    </ligand>
</feature>
<protein>
    <submittedName>
        <fullName evidence="3">Serine/threonine protein kinase</fullName>
    </submittedName>
</protein>
<dbReference type="GO" id="GO:0005524">
    <property type="term" value="F:ATP binding"/>
    <property type="evidence" value="ECO:0007669"/>
    <property type="project" value="UniProtKB-UniRule"/>
</dbReference>
<evidence type="ECO:0000313" key="4">
    <source>
        <dbReference type="Proteomes" id="UP000215433"/>
    </source>
</evidence>
<reference evidence="3 4" key="1">
    <citation type="submission" date="2017-05" db="EMBL/GenBank/DDBJ databases">
        <title>Bifidobacterium vansinderenii sp. nov.</title>
        <authorList>
            <person name="Lugli G.A."/>
            <person name="Duranti S."/>
            <person name="Mangifesta M."/>
        </authorList>
    </citation>
    <scope>NUCLEOTIDE SEQUENCE [LARGE SCALE GENOMIC DNA]</scope>
    <source>
        <strain evidence="3 4">Tam10B</strain>
    </source>
</reference>
<dbReference type="PROSITE" id="PS00107">
    <property type="entry name" value="PROTEIN_KINASE_ATP"/>
    <property type="match status" value="1"/>
</dbReference>
<dbReference type="AlphaFoldDB" id="A0A229VZJ7"/>
<evidence type="ECO:0000313" key="3">
    <source>
        <dbReference type="EMBL" id="OXN01054.1"/>
    </source>
</evidence>
<dbReference type="Gene3D" id="1.10.510.10">
    <property type="entry name" value="Transferase(Phosphotransferase) domain 1"/>
    <property type="match status" value="1"/>
</dbReference>
<dbReference type="RefSeq" id="WP_093959822.1">
    <property type="nucleotide sequence ID" value="NZ_NEWD01000006.1"/>
</dbReference>
<name>A0A229VZJ7_9BIFI</name>
<dbReference type="OrthoDB" id="3778994at2"/>
<dbReference type="Proteomes" id="UP000215433">
    <property type="component" value="Unassembled WGS sequence"/>
</dbReference>
<evidence type="ECO:0000259" key="2">
    <source>
        <dbReference type="PROSITE" id="PS50011"/>
    </source>
</evidence>
<dbReference type="InterPro" id="IPR000719">
    <property type="entry name" value="Prot_kinase_dom"/>
</dbReference>
<gene>
    <name evidence="3" type="ORF">Tam10B_0632</name>
</gene>
<dbReference type="Pfam" id="PF00069">
    <property type="entry name" value="Pkinase"/>
    <property type="match status" value="1"/>
</dbReference>
<comment type="caution">
    <text evidence="3">The sequence shown here is derived from an EMBL/GenBank/DDBJ whole genome shotgun (WGS) entry which is preliminary data.</text>
</comment>
<dbReference type="EMBL" id="NEWD01000006">
    <property type="protein sequence ID" value="OXN01054.1"/>
    <property type="molecule type" value="Genomic_DNA"/>
</dbReference>
<sequence>MKKSLSFFRFPQASKVVRLLSGMFCTMADTFDAVLFRMLVPVSAGRRGSAVIGGYRVTRCLGGGRYGMCLQAEDPNGRRVVLKRFRRGMRKRNAGGNHYEAVILSGLSHPAVPELLGVINERSGYYFVLSQQPGITLKSWLFDRHKEFSRAEIYRIGVQLLDVLVYLHSRSVIHGDISLSNVMDDGKHASLIDFGLARYMPTRPGPDVRASGPGMRSMPDMPDAAHNAESAVIPDSGRIDLDHARLADVLLYLMYSCDALTQRPGKARDGNREHGARAAKGAAWYDELVLTADQLRCMKRLIGIGRPYASTVEAAETFRRAFADWKQ</sequence>
<dbReference type="InterPro" id="IPR011009">
    <property type="entry name" value="Kinase-like_dom_sf"/>
</dbReference>
<proteinExistence type="predicted"/>
<keyword evidence="1" id="KW-0547">Nucleotide-binding</keyword>
<dbReference type="PROSITE" id="PS50011">
    <property type="entry name" value="PROTEIN_KINASE_DOM"/>
    <property type="match status" value="1"/>
</dbReference>
<dbReference type="GO" id="GO:0004674">
    <property type="term" value="F:protein serine/threonine kinase activity"/>
    <property type="evidence" value="ECO:0007669"/>
    <property type="project" value="UniProtKB-KW"/>
</dbReference>
<keyword evidence="3" id="KW-0418">Kinase</keyword>
<keyword evidence="4" id="KW-1185">Reference proteome</keyword>
<keyword evidence="1" id="KW-0067">ATP-binding</keyword>
<dbReference type="SUPFAM" id="SSF56112">
    <property type="entry name" value="Protein kinase-like (PK-like)"/>
    <property type="match status" value="1"/>
</dbReference>
<dbReference type="PANTHER" id="PTHR44167">
    <property type="entry name" value="OVARIAN-SPECIFIC SERINE/THREONINE-PROTEIN KINASE LOK-RELATED"/>
    <property type="match status" value="1"/>
</dbReference>
<dbReference type="PANTHER" id="PTHR44167:SF24">
    <property type="entry name" value="SERINE_THREONINE-PROTEIN KINASE CHK2"/>
    <property type="match status" value="1"/>
</dbReference>
<organism evidence="3 4">
    <name type="scientific">Bifidobacterium vansinderenii</name>
    <dbReference type="NCBI Taxonomy" id="1984871"/>
    <lineage>
        <taxon>Bacteria</taxon>
        <taxon>Bacillati</taxon>
        <taxon>Actinomycetota</taxon>
        <taxon>Actinomycetes</taxon>
        <taxon>Bifidobacteriales</taxon>
        <taxon>Bifidobacteriaceae</taxon>
        <taxon>Bifidobacterium</taxon>
    </lineage>
</organism>
<keyword evidence="3" id="KW-0808">Transferase</keyword>
<evidence type="ECO:0000256" key="1">
    <source>
        <dbReference type="PROSITE-ProRule" id="PRU10141"/>
    </source>
</evidence>
<keyword evidence="3" id="KW-0723">Serine/threonine-protein kinase</keyword>
<dbReference type="CDD" id="cd00180">
    <property type="entry name" value="PKc"/>
    <property type="match status" value="1"/>
</dbReference>
<accession>A0A229VZJ7</accession>
<feature type="domain" description="Protein kinase" evidence="2">
    <location>
        <begin position="55"/>
        <end position="327"/>
    </location>
</feature>
<dbReference type="InterPro" id="IPR017441">
    <property type="entry name" value="Protein_kinase_ATP_BS"/>
</dbReference>